<gene>
    <name evidence="2" type="ORF">GCM10023187_56390</name>
</gene>
<protein>
    <recommendedName>
        <fullName evidence="1">DUF7683 domain-containing protein</fullName>
    </recommendedName>
</protein>
<keyword evidence="3" id="KW-1185">Reference proteome</keyword>
<sequence>MNTNVREYAVRRVVTVFDKDTEEFITFFTLQNFTLHEYIYWFDVPQDDPFMYDFYEISPVNAHIMADEDILFDFDRNIYYVECSQVVEMYE</sequence>
<dbReference type="Pfam" id="PF24731">
    <property type="entry name" value="DUF7683"/>
    <property type="match status" value="1"/>
</dbReference>
<dbReference type="Proteomes" id="UP001500936">
    <property type="component" value="Unassembled WGS sequence"/>
</dbReference>
<dbReference type="RefSeq" id="WP_345271461.1">
    <property type="nucleotide sequence ID" value="NZ_BAABHB010000023.1"/>
</dbReference>
<proteinExistence type="predicted"/>
<evidence type="ECO:0000259" key="1">
    <source>
        <dbReference type="Pfam" id="PF24731"/>
    </source>
</evidence>
<reference evidence="3" key="1">
    <citation type="journal article" date="2019" name="Int. J. Syst. Evol. Microbiol.">
        <title>The Global Catalogue of Microorganisms (GCM) 10K type strain sequencing project: providing services to taxonomists for standard genome sequencing and annotation.</title>
        <authorList>
            <consortium name="The Broad Institute Genomics Platform"/>
            <consortium name="The Broad Institute Genome Sequencing Center for Infectious Disease"/>
            <person name="Wu L."/>
            <person name="Ma J."/>
        </authorList>
    </citation>
    <scope>NUCLEOTIDE SEQUENCE [LARGE SCALE GENOMIC DNA]</scope>
    <source>
        <strain evidence="3">JCM 17925</strain>
    </source>
</reference>
<dbReference type="EMBL" id="BAABHB010000023">
    <property type="protein sequence ID" value="GAA4420860.1"/>
    <property type="molecule type" value="Genomic_DNA"/>
</dbReference>
<organism evidence="2 3">
    <name type="scientific">Nibrella viscosa</name>
    <dbReference type="NCBI Taxonomy" id="1084524"/>
    <lineage>
        <taxon>Bacteria</taxon>
        <taxon>Pseudomonadati</taxon>
        <taxon>Bacteroidota</taxon>
        <taxon>Cytophagia</taxon>
        <taxon>Cytophagales</taxon>
        <taxon>Spirosomataceae</taxon>
        <taxon>Nibrella</taxon>
    </lineage>
</organism>
<dbReference type="InterPro" id="IPR056100">
    <property type="entry name" value="DUF7683"/>
</dbReference>
<feature type="domain" description="DUF7683" evidence="1">
    <location>
        <begin position="11"/>
        <end position="82"/>
    </location>
</feature>
<evidence type="ECO:0000313" key="3">
    <source>
        <dbReference type="Proteomes" id="UP001500936"/>
    </source>
</evidence>
<accession>A0ABP8L1P4</accession>
<comment type="caution">
    <text evidence="2">The sequence shown here is derived from an EMBL/GenBank/DDBJ whole genome shotgun (WGS) entry which is preliminary data.</text>
</comment>
<evidence type="ECO:0000313" key="2">
    <source>
        <dbReference type="EMBL" id="GAA4420860.1"/>
    </source>
</evidence>
<name>A0ABP8L1P4_9BACT</name>